<comment type="caution">
    <text evidence="2">The sequence shown here is derived from an EMBL/GenBank/DDBJ whole genome shotgun (WGS) entry which is preliminary data.</text>
</comment>
<evidence type="ECO:0000313" key="2">
    <source>
        <dbReference type="EMBL" id="EAN81299.1"/>
    </source>
</evidence>
<feature type="coiled-coil region" evidence="1">
    <location>
        <begin position="1"/>
        <end position="35"/>
    </location>
</feature>
<accession>Q4CLZ7</accession>
<organism evidence="2 3">
    <name type="scientific">Trypanosoma cruzi (strain CL Brener)</name>
    <dbReference type="NCBI Taxonomy" id="353153"/>
    <lineage>
        <taxon>Eukaryota</taxon>
        <taxon>Discoba</taxon>
        <taxon>Euglenozoa</taxon>
        <taxon>Kinetoplastea</taxon>
        <taxon>Metakinetoplastina</taxon>
        <taxon>Trypanosomatida</taxon>
        <taxon>Trypanosomatidae</taxon>
        <taxon>Trypanosoma</taxon>
        <taxon>Schizotrypanum</taxon>
    </lineage>
</organism>
<dbReference type="KEGG" id="tcr:511251.10"/>
<dbReference type="GeneID" id="3532163"/>
<name>Q4CLZ7_TRYCC</name>
<dbReference type="Proteomes" id="UP000002296">
    <property type="component" value="Unassembled WGS sequence"/>
</dbReference>
<keyword evidence="1" id="KW-0175">Coiled coil</keyword>
<dbReference type="SMR" id="Q4CLZ7"/>
<protein>
    <submittedName>
        <fullName evidence="2">Uncharacterized protein</fullName>
    </submittedName>
</protein>
<dbReference type="PaxDb" id="353153-Q4CLZ7"/>
<dbReference type="EMBL" id="AAHK01003766">
    <property type="protein sequence ID" value="EAN81299.1"/>
    <property type="molecule type" value="Genomic_DNA"/>
</dbReference>
<dbReference type="RefSeq" id="XP_802745.1">
    <property type="nucleotide sequence ID" value="XM_797652.1"/>
</dbReference>
<dbReference type="AlphaFoldDB" id="Q4CLZ7"/>
<proteinExistence type="predicted"/>
<evidence type="ECO:0000256" key="1">
    <source>
        <dbReference type="SAM" id="Coils"/>
    </source>
</evidence>
<sequence length="123" mass="13881">MRLLQQAKTEVEQSLEAMTSERDELQENLLSLKKDYDFVVTSCARLRVDMSLADLEHQDELARLRIDNDAFAAELRRALGKLNASEVRLKYLRSLCKSAGLGGSAESGEDYQVTRSVLAMRKT</sequence>
<gene>
    <name evidence="2" type="ORF">Tc00.1047053511251.10</name>
</gene>
<dbReference type="OMA" id="GCCNGDE"/>
<reference evidence="2 3" key="1">
    <citation type="journal article" date="2005" name="Science">
        <title>The genome sequence of Trypanosoma cruzi, etiologic agent of Chagas disease.</title>
        <authorList>
            <person name="El-Sayed N.M."/>
            <person name="Myler P.J."/>
            <person name="Bartholomeu D.C."/>
            <person name="Nilsson D."/>
            <person name="Aggarwal G."/>
            <person name="Tran A.N."/>
            <person name="Ghedin E."/>
            <person name="Worthey E.A."/>
            <person name="Delcher A.L."/>
            <person name="Blandin G."/>
            <person name="Westenberger S.J."/>
            <person name="Caler E."/>
            <person name="Cerqueira G.C."/>
            <person name="Branche C."/>
            <person name="Haas B."/>
            <person name="Anupama A."/>
            <person name="Arner E."/>
            <person name="Aslund L."/>
            <person name="Attipoe P."/>
            <person name="Bontempi E."/>
            <person name="Bringaud F."/>
            <person name="Burton P."/>
            <person name="Cadag E."/>
            <person name="Campbell D.A."/>
            <person name="Carrington M."/>
            <person name="Crabtree J."/>
            <person name="Darban H."/>
            <person name="da Silveira J.F."/>
            <person name="de Jong P."/>
            <person name="Edwards K."/>
            <person name="Englund P.T."/>
            <person name="Fazelina G."/>
            <person name="Feldblyum T."/>
            <person name="Ferella M."/>
            <person name="Frasch A.C."/>
            <person name="Gull K."/>
            <person name="Horn D."/>
            <person name="Hou L."/>
            <person name="Huang Y."/>
            <person name="Kindlund E."/>
            <person name="Klingbeil M."/>
            <person name="Kluge S."/>
            <person name="Koo H."/>
            <person name="Lacerda D."/>
            <person name="Levin M.J."/>
            <person name="Lorenzi H."/>
            <person name="Louie T."/>
            <person name="Machado C.R."/>
            <person name="McCulloch R."/>
            <person name="McKenna A."/>
            <person name="Mizuno Y."/>
            <person name="Mottram J.C."/>
            <person name="Nelson S."/>
            <person name="Ochaya S."/>
            <person name="Osoegawa K."/>
            <person name="Pai G."/>
            <person name="Parsons M."/>
            <person name="Pentony M."/>
            <person name="Pettersson U."/>
            <person name="Pop M."/>
            <person name="Ramirez J.L."/>
            <person name="Rinta J."/>
            <person name="Robertson L."/>
            <person name="Salzberg S.L."/>
            <person name="Sanchez D.O."/>
            <person name="Seyler A."/>
            <person name="Sharma R."/>
            <person name="Shetty J."/>
            <person name="Simpson A.J."/>
            <person name="Sisk E."/>
            <person name="Tammi M.T."/>
            <person name="Tarleton R."/>
            <person name="Teixeira S."/>
            <person name="Van Aken S."/>
            <person name="Vogt C."/>
            <person name="Ward P.N."/>
            <person name="Wickstead B."/>
            <person name="Wortman J."/>
            <person name="White O."/>
            <person name="Fraser C.M."/>
            <person name="Stuart K.D."/>
            <person name="Andersson B."/>
        </authorList>
    </citation>
    <scope>NUCLEOTIDE SEQUENCE [LARGE SCALE GENOMIC DNA]</scope>
    <source>
        <strain evidence="2 3">CL Brener</strain>
    </source>
</reference>
<keyword evidence="3" id="KW-1185">Reference proteome</keyword>
<dbReference type="InParanoid" id="Q4CLZ7"/>
<evidence type="ECO:0000313" key="3">
    <source>
        <dbReference type="Proteomes" id="UP000002296"/>
    </source>
</evidence>